<organism evidence="2 3">
    <name type="scientific">Janibacter terrae</name>
    <dbReference type="NCBI Taxonomy" id="103817"/>
    <lineage>
        <taxon>Bacteria</taxon>
        <taxon>Bacillati</taxon>
        <taxon>Actinomycetota</taxon>
        <taxon>Actinomycetes</taxon>
        <taxon>Micrococcales</taxon>
        <taxon>Intrasporangiaceae</taxon>
        <taxon>Janibacter</taxon>
    </lineage>
</organism>
<feature type="transmembrane region" description="Helical" evidence="1">
    <location>
        <begin position="79"/>
        <end position="101"/>
    </location>
</feature>
<keyword evidence="1" id="KW-0812">Transmembrane</keyword>
<keyword evidence="3" id="KW-1185">Reference proteome</keyword>
<protein>
    <submittedName>
        <fullName evidence="2">DUF3017 domain-containing protein</fullName>
    </submittedName>
</protein>
<keyword evidence="1" id="KW-1133">Transmembrane helix</keyword>
<keyword evidence="1" id="KW-0472">Membrane</keyword>
<sequence>MTGPGEREHRPTAPARPALDVRPLAAWWLIAGGLAVALLFILTDHVLRATLACAGSLLLAAVLRVTLPGSRAGGIAVRGPLVDVVTLVVLAVAVLVAGFSLDLTAR</sequence>
<feature type="transmembrane region" description="Helical" evidence="1">
    <location>
        <begin position="24"/>
        <end position="42"/>
    </location>
</feature>
<feature type="transmembrane region" description="Helical" evidence="1">
    <location>
        <begin position="49"/>
        <end position="67"/>
    </location>
</feature>
<evidence type="ECO:0000313" key="3">
    <source>
        <dbReference type="Proteomes" id="UP001381003"/>
    </source>
</evidence>
<proteinExistence type="predicted"/>
<accession>A0ABZ2FCM1</accession>
<reference evidence="2 3" key="1">
    <citation type="submission" date="2022-09" db="EMBL/GenBank/DDBJ databases">
        <title>Complete genome sequence of Janibacter terrae strain COS04-44, PCL-degrading bacteria isolated from oil spilled coast.</title>
        <authorList>
            <person name="Park H."/>
            <person name="Kim J.Y."/>
            <person name="An S.H."/>
            <person name="Lee C.M."/>
            <person name="Weon H.-Y."/>
        </authorList>
    </citation>
    <scope>NUCLEOTIDE SEQUENCE [LARGE SCALE GENOMIC DNA]</scope>
    <source>
        <strain evidence="2 3">COS04-44</strain>
    </source>
</reference>
<gene>
    <name evidence="2" type="ORF">N5P18_11245</name>
</gene>
<dbReference type="Proteomes" id="UP001381003">
    <property type="component" value="Chromosome"/>
</dbReference>
<evidence type="ECO:0000256" key="1">
    <source>
        <dbReference type="SAM" id="Phobius"/>
    </source>
</evidence>
<dbReference type="RefSeq" id="WP_068321844.1">
    <property type="nucleotide sequence ID" value="NZ_CP104874.1"/>
</dbReference>
<dbReference type="EMBL" id="CP104874">
    <property type="protein sequence ID" value="WWF04265.1"/>
    <property type="molecule type" value="Genomic_DNA"/>
</dbReference>
<dbReference type="InterPro" id="IPR021385">
    <property type="entry name" value="DUF3017"/>
</dbReference>
<dbReference type="Pfam" id="PF11222">
    <property type="entry name" value="DUF3017"/>
    <property type="match status" value="1"/>
</dbReference>
<name>A0ABZ2FCM1_9MICO</name>
<evidence type="ECO:0000313" key="2">
    <source>
        <dbReference type="EMBL" id="WWF04265.1"/>
    </source>
</evidence>